<dbReference type="EMBL" id="CAFBON010000092">
    <property type="protein sequence ID" value="CAB4988716.1"/>
    <property type="molecule type" value="Genomic_DNA"/>
</dbReference>
<proteinExistence type="predicted"/>
<dbReference type="SUPFAM" id="SSF52540">
    <property type="entry name" value="P-loop containing nucleoside triphosphate hydrolases"/>
    <property type="match status" value="1"/>
</dbReference>
<accession>A0A6J7N6A7</accession>
<dbReference type="PANTHER" id="PTHR11669:SF8">
    <property type="entry name" value="DNA POLYMERASE III SUBUNIT DELTA"/>
    <property type="match status" value="1"/>
</dbReference>
<dbReference type="Pfam" id="PF13177">
    <property type="entry name" value="DNA_pol3_delta2"/>
    <property type="match status" value="1"/>
</dbReference>
<dbReference type="PANTHER" id="PTHR11669">
    <property type="entry name" value="REPLICATION FACTOR C / DNA POLYMERASE III GAMMA-TAU SUBUNIT"/>
    <property type="match status" value="1"/>
</dbReference>
<name>A0A6J7N6A7_9ZZZZ</name>
<dbReference type="Gene3D" id="3.40.50.300">
    <property type="entry name" value="P-loop containing nucleotide triphosphate hydrolases"/>
    <property type="match status" value="1"/>
</dbReference>
<dbReference type="GO" id="GO:0006261">
    <property type="term" value="P:DNA-templated DNA replication"/>
    <property type="evidence" value="ECO:0007669"/>
    <property type="project" value="TreeGrafter"/>
</dbReference>
<sequence>MMLSTSPLSNGIIGQDEALELLNRAVEHPVHAYLFLGPAGSGKRRAARAFAAALLCRNGQCGTCRDCVLTMSGEHPDVSEVERVGAAISVEQASEIVRSASFAPVESDKKVLILDEFHLLNASAAARLLKTIEEPPAGTVFCVLADQLVPDLVTIASRCVRVPFHSVPDRVIADALIAAGIGEEVALEAARAAAGDLDRARLLATDSGLVARREAFASVTHRVNGSGTRVVEIIEELLALIEAASEPLKARQANELAELEIRVAQTGERGAGRKALEERHKRELRRYRTDELRAGLSTVASTYRDRLVQGLEGRRGAEDAAAVDRIIEAIAHLERNPNETLLLQALLLSLPPI</sequence>
<gene>
    <name evidence="1" type="ORF">UFOPK3954_01025</name>
</gene>
<dbReference type="InterPro" id="IPR027417">
    <property type="entry name" value="P-loop_NTPase"/>
</dbReference>
<evidence type="ECO:0000313" key="1">
    <source>
        <dbReference type="EMBL" id="CAB4988716.1"/>
    </source>
</evidence>
<dbReference type="AlphaFoldDB" id="A0A6J7N6A7"/>
<protein>
    <submittedName>
        <fullName evidence="1">Unannotated protein</fullName>
    </submittedName>
</protein>
<reference evidence="1" key="1">
    <citation type="submission" date="2020-05" db="EMBL/GenBank/DDBJ databases">
        <authorList>
            <person name="Chiriac C."/>
            <person name="Salcher M."/>
            <person name="Ghai R."/>
            <person name="Kavagutti S V."/>
        </authorList>
    </citation>
    <scope>NUCLEOTIDE SEQUENCE</scope>
</reference>
<dbReference type="InterPro" id="IPR050238">
    <property type="entry name" value="DNA_Rep/Repair_Clamp_Loader"/>
</dbReference>
<organism evidence="1">
    <name type="scientific">freshwater metagenome</name>
    <dbReference type="NCBI Taxonomy" id="449393"/>
    <lineage>
        <taxon>unclassified sequences</taxon>
        <taxon>metagenomes</taxon>
        <taxon>ecological metagenomes</taxon>
    </lineage>
</organism>